<comment type="caution">
    <text evidence="2">The sequence shown here is derived from an EMBL/GenBank/DDBJ whole genome shotgun (WGS) entry which is preliminary data.</text>
</comment>
<keyword evidence="1" id="KW-0812">Transmembrane</keyword>
<feature type="transmembrane region" description="Helical" evidence="1">
    <location>
        <begin position="135"/>
        <end position="157"/>
    </location>
</feature>
<feature type="transmembrane region" description="Helical" evidence="1">
    <location>
        <begin position="333"/>
        <end position="354"/>
    </location>
</feature>
<name>A0ABD6EEK6_9BILA</name>
<gene>
    <name evidence="2" type="ORF">AB6A40_002545</name>
</gene>
<feature type="transmembrane region" description="Helical" evidence="1">
    <location>
        <begin position="492"/>
        <end position="511"/>
    </location>
</feature>
<feature type="transmembrane region" description="Helical" evidence="1">
    <location>
        <begin position="448"/>
        <end position="472"/>
    </location>
</feature>
<organism evidence="2 3">
    <name type="scientific">Gnathostoma spinigerum</name>
    <dbReference type="NCBI Taxonomy" id="75299"/>
    <lineage>
        <taxon>Eukaryota</taxon>
        <taxon>Metazoa</taxon>
        <taxon>Ecdysozoa</taxon>
        <taxon>Nematoda</taxon>
        <taxon>Chromadorea</taxon>
        <taxon>Rhabditida</taxon>
        <taxon>Spirurina</taxon>
        <taxon>Gnathostomatomorpha</taxon>
        <taxon>Gnathostomatoidea</taxon>
        <taxon>Gnathostomatidae</taxon>
        <taxon>Gnathostoma</taxon>
    </lineage>
</organism>
<feature type="transmembrane region" description="Helical" evidence="1">
    <location>
        <begin position="201"/>
        <end position="221"/>
    </location>
</feature>
<feature type="transmembrane region" description="Helical" evidence="1">
    <location>
        <begin position="177"/>
        <end position="194"/>
    </location>
</feature>
<evidence type="ECO:0000313" key="3">
    <source>
        <dbReference type="Proteomes" id="UP001608902"/>
    </source>
</evidence>
<dbReference type="Proteomes" id="UP001608902">
    <property type="component" value="Unassembled WGS sequence"/>
</dbReference>
<feature type="transmembrane region" description="Helical" evidence="1">
    <location>
        <begin position="306"/>
        <end position="327"/>
    </location>
</feature>
<feature type="transmembrane region" description="Helical" evidence="1">
    <location>
        <begin position="366"/>
        <end position="388"/>
    </location>
</feature>
<accession>A0ABD6EEK6</accession>
<feature type="transmembrane region" description="Helical" evidence="1">
    <location>
        <begin position="82"/>
        <end position="106"/>
    </location>
</feature>
<dbReference type="AlphaFoldDB" id="A0ABD6EEK6"/>
<sequence length="713" mass="78740">MLNWIYTLAGLVGVYAMIRNNGGVVAKTLYCVSVVIGIATAIFYGFTTYREVQAYRKYLNYKAVVAIDTQLPYTAGEYVGKIVISAVMIAIPVVASITALIAAVLVDRLAVIVQPAWRADSADQERKMRNSRMRLSMLAIVKIMFALAILGLCAFVEYERELRGATNNFIRVALDHIAAMLTVCSGMVDLYYLANIRRGTLNLKVALALSIIAAVWCIKTVDNGMHPLYVNDLNDLAVLRNKTDVSFFHASGQYIIAISQGVLMGCFSLLFIVCVISAIQCVGCFPRDFYASNTRVSHSLLIHNRCFSLFQMVVSAGLLALVVLGLIDVTWNGAYPGANLLWLAVLFFVSGAVGSENSSSFITVKFVLSVVSLSVAVEKTLASVNLVYQSVTYRDYRLGDTNAYVGQIVLYSIQLTLLAAEVLAALFSSISFGRTIATRPSPKRSKSVGLPVVLSVGALFYGVILTGCYVVYELGRWRFNAFLPASEFFRLANGPFAIAVFIVQFITICHYQLLLSAVILQVIVASLAFFTLTPAITAVYYIFWKLIINDLSRAITPTDITVWHVGVTLASVATLACILCTLMSTLCIIRSLYILSSVTDSSTSTIIGPYKESLGSLRTPIYPPQRRQIPVQQREEQSLYWSSDENPYFYQATRRYYGQPYHIDSGFYSYSLASPHYANYIEPSIGAHPEYGTYNRMQPATAQTRLGHIFEHA</sequence>
<feature type="transmembrane region" description="Helical" evidence="1">
    <location>
        <begin position="254"/>
        <end position="285"/>
    </location>
</feature>
<feature type="transmembrane region" description="Helical" evidence="1">
    <location>
        <begin position="408"/>
        <end position="427"/>
    </location>
</feature>
<feature type="transmembrane region" description="Helical" evidence="1">
    <location>
        <begin position="518"/>
        <end position="543"/>
    </location>
</feature>
<feature type="transmembrane region" description="Helical" evidence="1">
    <location>
        <begin position="563"/>
        <end position="589"/>
    </location>
</feature>
<protein>
    <submittedName>
        <fullName evidence="2">Uncharacterized protein</fullName>
    </submittedName>
</protein>
<evidence type="ECO:0000313" key="2">
    <source>
        <dbReference type="EMBL" id="MFH4975836.1"/>
    </source>
</evidence>
<proteinExistence type="predicted"/>
<reference evidence="2 3" key="1">
    <citation type="submission" date="2024-08" db="EMBL/GenBank/DDBJ databases">
        <title>Gnathostoma spinigerum genome.</title>
        <authorList>
            <person name="Gonzalez-Bertolin B."/>
            <person name="Monzon S."/>
            <person name="Zaballos A."/>
            <person name="Jimenez P."/>
            <person name="Dekumyoy P."/>
            <person name="Varona S."/>
            <person name="Cuesta I."/>
            <person name="Sumanam S."/>
            <person name="Adisakwattana P."/>
            <person name="Gasser R.B."/>
            <person name="Hernandez-Gonzalez A."/>
            <person name="Young N.D."/>
            <person name="Perteguer M.J."/>
        </authorList>
    </citation>
    <scope>NUCLEOTIDE SEQUENCE [LARGE SCALE GENOMIC DNA]</scope>
    <source>
        <strain evidence="2">AL3</strain>
        <tissue evidence="2">Liver</tissue>
    </source>
</reference>
<feature type="transmembrane region" description="Helical" evidence="1">
    <location>
        <begin position="24"/>
        <end position="46"/>
    </location>
</feature>
<dbReference type="EMBL" id="JBGFUD010001150">
    <property type="protein sequence ID" value="MFH4975836.1"/>
    <property type="molecule type" value="Genomic_DNA"/>
</dbReference>
<keyword evidence="1" id="KW-1133">Transmembrane helix</keyword>
<keyword evidence="1" id="KW-0472">Membrane</keyword>
<evidence type="ECO:0000256" key="1">
    <source>
        <dbReference type="SAM" id="Phobius"/>
    </source>
</evidence>
<keyword evidence="3" id="KW-1185">Reference proteome</keyword>